<dbReference type="EMBL" id="JAGSOJ010000005">
    <property type="protein sequence ID" value="MCM1992135.1"/>
    <property type="molecule type" value="Genomic_DNA"/>
</dbReference>
<dbReference type="InterPro" id="IPR036812">
    <property type="entry name" value="NAD(P)_OxRdtase_dom_sf"/>
</dbReference>
<evidence type="ECO:0000313" key="3">
    <source>
        <dbReference type="Proteomes" id="UP001056429"/>
    </source>
</evidence>
<organism evidence="2 3">
    <name type="scientific">Oceanirhabdus seepicola</name>
    <dbReference type="NCBI Taxonomy" id="2828781"/>
    <lineage>
        <taxon>Bacteria</taxon>
        <taxon>Bacillati</taxon>
        <taxon>Bacillota</taxon>
        <taxon>Clostridia</taxon>
        <taxon>Eubacteriales</taxon>
        <taxon>Clostridiaceae</taxon>
        <taxon>Oceanirhabdus</taxon>
    </lineage>
</organism>
<name>A0A9J6P5X8_9CLOT</name>
<evidence type="ECO:0000313" key="2">
    <source>
        <dbReference type="EMBL" id="MCM1992135.1"/>
    </source>
</evidence>
<dbReference type="Proteomes" id="UP001056429">
    <property type="component" value="Unassembled WGS sequence"/>
</dbReference>
<protein>
    <submittedName>
        <fullName evidence="2">Aldo/keto reductase</fullName>
    </submittedName>
</protein>
<dbReference type="SUPFAM" id="SSF51430">
    <property type="entry name" value="NAD(P)-linked oxidoreductase"/>
    <property type="match status" value="1"/>
</dbReference>
<reference evidence="2" key="2">
    <citation type="submission" date="2021-04" db="EMBL/GenBank/DDBJ databases">
        <authorList>
            <person name="Dong X."/>
        </authorList>
    </citation>
    <scope>NUCLEOTIDE SEQUENCE</scope>
    <source>
        <strain evidence="2">ZWT</strain>
    </source>
</reference>
<dbReference type="RefSeq" id="WP_250861301.1">
    <property type="nucleotide sequence ID" value="NZ_JAGSOJ010000005.1"/>
</dbReference>
<gene>
    <name evidence="2" type="ORF">KDK92_20635</name>
</gene>
<dbReference type="PANTHER" id="PTHR43312">
    <property type="entry name" value="D-THREO-ALDOSE 1-DEHYDROGENASE"/>
    <property type="match status" value="1"/>
</dbReference>
<reference evidence="2" key="1">
    <citation type="journal article" date="2021" name="mSystems">
        <title>Bacteria and Archaea Synergistically Convert Glycine Betaine to Biogenic Methane in the Formosa Cold Seep of the South China Sea.</title>
        <authorList>
            <person name="Li L."/>
            <person name="Zhang W."/>
            <person name="Zhang S."/>
            <person name="Song L."/>
            <person name="Sun Q."/>
            <person name="Zhang H."/>
            <person name="Xiang H."/>
            <person name="Dong X."/>
        </authorList>
    </citation>
    <scope>NUCLEOTIDE SEQUENCE</scope>
    <source>
        <strain evidence="2">ZWT</strain>
    </source>
</reference>
<sequence>MESFDKGLKLGYGCYGLSGAYGKELIKKEKINLLNNAYDMGIRYFDTASTYGDSEEILGGALRRLNTDYIDIFHIHYGSKESNIEETIE</sequence>
<proteinExistence type="predicted"/>
<dbReference type="PANTHER" id="PTHR43312:SF1">
    <property type="entry name" value="NADP-DEPENDENT OXIDOREDUCTASE DOMAIN-CONTAINING PROTEIN"/>
    <property type="match status" value="1"/>
</dbReference>
<comment type="caution">
    <text evidence="2">The sequence shown here is derived from an EMBL/GenBank/DDBJ whole genome shotgun (WGS) entry which is preliminary data.</text>
</comment>
<accession>A0A9J6P5X8</accession>
<evidence type="ECO:0000259" key="1">
    <source>
        <dbReference type="Pfam" id="PF00248"/>
    </source>
</evidence>
<feature type="domain" description="NADP-dependent oxidoreductase" evidence="1">
    <location>
        <begin position="9"/>
        <end position="63"/>
    </location>
</feature>
<dbReference type="InterPro" id="IPR023210">
    <property type="entry name" value="NADP_OxRdtase_dom"/>
</dbReference>
<keyword evidence="3" id="KW-1185">Reference proteome</keyword>
<dbReference type="Gene3D" id="3.20.20.100">
    <property type="entry name" value="NADP-dependent oxidoreductase domain"/>
    <property type="match status" value="1"/>
</dbReference>
<dbReference type="AlphaFoldDB" id="A0A9J6P5X8"/>
<dbReference type="Pfam" id="PF00248">
    <property type="entry name" value="Aldo_ket_red"/>
    <property type="match status" value="1"/>
</dbReference>
<dbReference type="InterPro" id="IPR053135">
    <property type="entry name" value="AKR2_Oxidoreductase"/>
</dbReference>